<dbReference type="InterPro" id="IPR027353">
    <property type="entry name" value="NET_dom"/>
</dbReference>
<gene>
    <name evidence="5" type="ORF">BZA70DRAFT_204978</name>
</gene>
<comment type="caution">
    <text evidence="5">The sequence shown here is derived from an EMBL/GenBank/DDBJ whole genome shotgun (WGS) entry which is preliminary data.</text>
</comment>
<dbReference type="PROSITE" id="PS51037">
    <property type="entry name" value="YEATS"/>
    <property type="match status" value="1"/>
</dbReference>
<protein>
    <submittedName>
        <fullName evidence="5">Transcription initiation factor TFIID subunit 14</fullName>
    </submittedName>
</protein>
<name>A0ABR1F2W4_9ASCO</name>
<dbReference type="InterPro" id="IPR016665">
    <property type="entry name" value="Sas5/TAF14"/>
</dbReference>
<dbReference type="InterPro" id="IPR055129">
    <property type="entry name" value="YEATS_dom"/>
</dbReference>
<accession>A0ABR1F2W4</accession>
<dbReference type="InterPro" id="IPR005033">
    <property type="entry name" value="YEATS"/>
</dbReference>
<evidence type="ECO:0000313" key="6">
    <source>
        <dbReference type="Proteomes" id="UP001498771"/>
    </source>
</evidence>
<dbReference type="Pfam" id="PF03366">
    <property type="entry name" value="YEATS"/>
    <property type="match status" value="1"/>
</dbReference>
<evidence type="ECO:0000256" key="2">
    <source>
        <dbReference type="PROSITE-ProRule" id="PRU00376"/>
    </source>
</evidence>
<dbReference type="PANTHER" id="PTHR23195">
    <property type="entry name" value="YEATS DOMAIN"/>
    <property type="match status" value="1"/>
</dbReference>
<dbReference type="RefSeq" id="XP_064767223.1">
    <property type="nucleotide sequence ID" value="XM_064910157.1"/>
</dbReference>
<dbReference type="Pfam" id="PF17035">
    <property type="entry name" value="BET"/>
    <property type="match status" value="1"/>
</dbReference>
<dbReference type="PIRSF" id="PIRSF016551">
    <property type="entry name" value="SAS5/TFIID_14"/>
    <property type="match status" value="1"/>
</dbReference>
<dbReference type="InterPro" id="IPR038704">
    <property type="entry name" value="YEAST_sf"/>
</dbReference>
<feature type="region of interest" description="Disordered" evidence="3">
    <location>
        <begin position="135"/>
        <end position="176"/>
    </location>
</feature>
<organism evidence="5 6">
    <name type="scientific">Myxozyma melibiosi</name>
    <dbReference type="NCBI Taxonomy" id="54550"/>
    <lineage>
        <taxon>Eukaryota</taxon>
        <taxon>Fungi</taxon>
        <taxon>Dikarya</taxon>
        <taxon>Ascomycota</taxon>
        <taxon>Saccharomycotina</taxon>
        <taxon>Lipomycetes</taxon>
        <taxon>Lipomycetales</taxon>
        <taxon>Lipomycetaceae</taxon>
        <taxon>Myxozyma</taxon>
    </lineage>
</organism>
<comment type="subcellular location">
    <subcellularLocation>
        <location evidence="2">Nucleus</location>
    </subcellularLocation>
</comment>
<proteinExistence type="predicted"/>
<evidence type="ECO:0000256" key="1">
    <source>
        <dbReference type="ARBA" id="ARBA00023242"/>
    </source>
</evidence>
<evidence type="ECO:0000313" key="5">
    <source>
        <dbReference type="EMBL" id="KAK7204190.1"/>
    </source>
</evidence>
<keyword evidence="1 2" id="KW-0539">Nucleus</keyword>
<feature type="compositionally biased region" description="Basic and acidic residues" evidence="3">
    <location>
        <begin position="151"/>
        <end position="176"/>
    </location>
</feature>
<dbReference type="EMBL" id="JBBJBU010000009">
    <property type="protein sequence ID" value="KAK7204190.1"/>
    <property type="molecule type" value="Genomic_DNA"/>
</dbReference>
<feature type="compositionally biased region" description="Low complexity" evidence="3">
    <location>
        <begin position="135"/>
        <end position="148"/>
    </location>
</feature>
<dbReference type="Gene3D" id="1.20.1270.220">
    <property type="match status" value="1"/>
</dbReference>
<dbReference type="InterPro" id="IPR038336">
    <property type="entry name" value="NET_sf"/>
</dbReference>
<reference evidence="5 6" key="1">
    <citation type="submission" date="2024-03" db="EMBL/GenBank/DDBJ databases">
        <title>Genome-scale model development and genomic sequencing of the oleaginous clade Lipomyces.</title>
        <authorList>
            <consortium name="Lawrence Berkeley National Laboratory"/>
            <person name="Czajka J.J."/>
            <person name="Han Y."/>
            <person name="Kim J."/>
            <person name="Mondo S.J."/>
            <person name="Hofstad B.A."/>
            <person name="Robles A."/>
            <person name="Haridas S."/>
            <person name="Riley R."/>
            <person name="LaButti K."/>
            <person name="Pangilinan J."/>
            <person name="Andreopoulos W."/>
            <person name="Lipzen A."/>
            <person name="Yan J."/>
            <person name="Wang M."/>
            <person name="Ng V."/>
            <person name="Grigoriev I.V."/>
            <person name="Spatafora J.W."/>
            <person name="Magnuson J.K."/>
            <person name="Baker S.E."/>
            <person name="Pomraning K.R."/>
        </authorList>
    </citation>
    <scope>NUCLEOTIDE SEQUENCE [LARGE SCALE GENOMIC DNA]</scope>
    <source>
        <strain evidence="5 6">Phaff 52-87</strain>
    </source>
</reference>
<feature type="domain" description="YEATS" evidence="4">
    <location>
        <begin position="1"/>
        <end position="135"/>
    </location>
</feature>
<evidence type="ECO:0000259" key="4">
    <source>
        <dbReference type="PROSITE" id="PS51037"/>
    </source>
</evidence>
<keyword evidence="6" id="KW-1185">Reference proteome</keyword>
<evidence type="ECO:0000256" key="3">
    <source>
        <dbReference type="SAM" id="MobiDB-lite"/>
    </source>
</evidence>
<dbReference type="CDD" id="cd16905">
    <property type="entry name" value="YEATS_Taf14_like"/>
    <property type="match status" value="1"/>
</dbReference>
<dbReference type="Proteomes" id="UP001498771">
    <property type="component" value="Unassembled WGS sequence"/>
</dbReference>
<sequence>MTQEVVRTVKITTTSEILTDLEPAAEGFPMRKWSVRVCLVGPSGEEVPANIFDKVTYRLHPTFNNPNRTLKKPPFKLEEQGWGEFDMTVALHVMDKGGEHTVVHDLNFLEEKYEVLHKLSFPTNRPALAKVLAESGPVPESVVSSGSPAIDESKKRKHESGDSSKKKTKHDKPSIDMDRLAESLEKLGEDDLLQVVQMVTDNRTPEMYIKNDVEEGEFHLDLYTMPENLLKMLWDFVKKRTDI</sequence>
<dbReference type="GeneID" id="90035669"/>
<dbReference type="Gene3D" id="2.60.40.1970">
    <property type="entry name" value="YEATS domain"/>
    <property type="match status" value="1"/>
</dbReference>